<evidence type="ECO:0000313" key="1">
    <source>
        <dbReference type="EMBL" id="ATZ69455.1"/>
    </source>
</evidence>
<sequence>MIMEESKSGKNLVMAMEDSSDITHLHQHPMNQSSPRDGMMRIMMIMKIMKMIIQDGILVLKVKVKNQTSRYGVKGATAMKKRNQMSRQKATAMKKRNQMSRQKATAMKKLEYRMNLYGTRKKKKTSMTLTHTWHTCKKKKTTGQK</sequence>
<proteinExistence type="predicted"/>
<protein>
    <submittedName>
        <fullName evidence="1">ORFX protein</fullName>
    </submittedName>
</protein>
<organism evidence="1">
    <name type="scientific">Cacao swollen shoot CD virus</name>
    <dbReference type="NCBI Taxonomy" id="1960255"/>
    <lineage>
        <taxon>Viruses</taxon>
        <taxon>Riboviria</taxon>
        <taxon>Pararnavirae</taxon>
        <taxon>Artverviricota</taxon>
        <taxon>Revtraviricetes</taxon>
        <taxon>Ortervirales</taxon>
        <taxon>Caulimoviridae</taxon>
        <taxon>Badnavirus</taxon>
        <taxon>Badnavirus alphainflatheobromae</taxon>
    </lineage>
</organism>
<reference evidence="1" key="1">
    <citation type="journal article" date="2017" name="Virus Res.">
        <title>Next generation sequencing elucidates cacao badnavirus diversity and reveals the existence of more than ten viral species.</title>
        <authorList>
            <person name="Muller E."/>
            <person name="Ravel S."/>
            <person name="Agret C."/>
            <person name="Abrokwah F."/>
            <person name="Dzahini-Obiatey H."/>
            <person name="Galyuon I."/>
            <person name="Kouakou K."/>
            <person name="Jeyaseelan E.C."/>
            <person name="Allainguillaume J."/>
            <person name="Wetten A."/>
        </authorList>
    </citation>
    <scope>NUCLEOTIDE SEQUENCE</scope>
    <source>
        <strain evidence="1">CIDivo-15</strain>
    </source>
</reference>
<accession>A0A2H4U921</accession>
<dbReference type="EMBL" id="MF642718">
    <property type="protein sequence ID" value="ATZ69455.1"/>
    <property type="molecule type" value="Genomic_DNA"/>
</dbReference>
<name>A0A2H4U921_9VIRU</name>